<dbReference type="EMBL" id="HQ632859">
    <property type="protein sequence ID" value="AGH31505.1"/>
    <property type="molecule type" value="Genomic_DNA"/>
</dbReference>
<evidence type="ECO:0000313" key="1">
    <source>
        <dbReference type="EMBL" id="AGH31505.1"/>
    </source>
</evidence>
<dbReference type="RefSeq" id="YP_007674965.1">
    <property type="nucleotide sequence ID" value="NC_020853.1"/>
</dbReference>
<sequence length="83" mass="9335">MTVSKSHAAAKAERTMTRWSAAYEAWNGKPAPKITFADGWVTIENAKLGGPEFAKKHRVDDVRRMADHLEYMTKERSDTPPMG</sequence>
<proteinExistence type="predicted"/>
<dbReference type="Proteomes" id="UP000201389">
    <property type="component" value="Segment"/>
</dbReference>
<name>M4QPG3_9CAUD</name>
<protein>
    <submittedName>
        <fullName evidence="1">Uncharacterized protein</fullName>
    </submittedName>
</protein>
<keyword evidence="2" id="KW-1185">Reference proteome</keyword>
<gene>
    <name evidence="1" type="ORF">LOKG_00069</name>
</gene>
<dbReference type="GeneID" id="15011538"/>
<accession>M4QPG3</accession>
<reference evidence="1 2" key="1">
    <citation type="submission" date="2010-10" db="EMBL/GenBank/DDBJ databases">
        <title>The Genome Sequence of Loktanella phage pCB2051-A.</title>
        <authorList>
            <consortium name="The Broad Institute Genome Sequencing Platform"/>
            <person name="Henn M.R."/>
            <person name="Buchan A."/>
            <person name="Levin J."/>
            <person name="Malboeuf C."/>
            <person name="Casali M."/>
            <person name="Russ C."/>
            <person name="Lennon N."/>
            <person name="Chapman S.B."/>
            <person name="Erlich R."/>
            <person name="Young S.K."/>
            <person name="Yandava C."/>
            <person name="Zeng Q."/>
            <person name="Alvarado L."/>
            <person name="Anderson S."/>
            <person name="Berlin A."/>
            <person name="Chen Z."/>
            <person name="Freedman E."/>
            <person name="Gellesch M."/>
            <person name="Goldberg J."/>
            <person name="Green L."/>
            <person name="Griggs A."/>
            <person name="Gujja S."/>
            <person name="Heilman E.R."/>
            <person name="Heiman D."/>
            <person name="Hollinger A."/>
            <person name="Howarth C."/>
            <person name="Larson L."/>
            <person name="Mehta T."/>
            <person name="Pearson M."/>
            <person name="Roberts A."/>
            <person name="Ryan E."/>
            <person name="Saif S."/>
            <person name="Shea T."/>
            <person name="Shenoy N."/>
            <person name="Sisk P."/>
            <person name="Stolte C."/>
            <person name="Sykes S."/>
            <person name="White J."/>
            <person name="Haas B."/>
            <person name="Nusbaum C."/>
            <person name="Birren B."/>
        </authorList>
    </citation>
    <scope>NUCLEOTIDE SEQUENCE [LARGE SCALE GENOMIC DNA]</scope>
    <source>
        <strain evidence="2">pCB2051-A</strain>
    </source>
</reference>
<dbReference type="KEGG" id="vg:15011538"/>
<evidence type="ECO:0000313" key="2">
    <source>
        <dbReference type="Proteomes" id="UP000201389"/>
    </source>
</evidence>
<organism evidence="1 2">
    <name type="scientific">Loktanella phage pCB2051-A</name>
    <dbReference type="NCBI Taxonomy" id="754044"/>
    <lineage>
        <taxon>Viruses</taxon>
        <taxon>Duplodnaviria</taxon>
        <taxon>Heunggongvirae</taxon>
        <taxon>Uroviricota</taxon>
        <taxon>Caudoviricetes</taxon>
        <taxon>Casjensviridae</taxon>
        <taxon>Broinstvirus</taxon>
        <taxon>Broinstvirus pCB2051A</taxon>
    </lineage>
</organism>